<name>A0A1W1ELD5_9ZZZZ</name>
<evidence type="ECO:0000256" key="1">
    <source>
        <dbReference type="ARBA" id="ARBA00004744"/>
    </source>
</evidence>
<keyword evidence="3" id="KW-0350">Heme biosynthesis</keyword>
<keyword evidence="4 6" id="KW-0456">Lyase</keyword>
<evidence type="ECO:0000256" key="5">
    <source>
        <dbReference type="ARBA" id="ARBA00023244"/>
    </source>
</evidence>
<dbReference type="GO" id="GO:0006783">
    <property type="term" value="P:heme biosynthetic process"/>
    <property type="evidence" value="ECO:0007669"/>
    <property type="project" value="UniProtKB-KW"/>
</dbReference>
<dbReference type="EC" id="4.99.1.1" evidence="6"/>
<dbReference type="CDD" id="cd00419">
    <property type="entry name" value="Ferrochelatase_C"/>
    <property type="match status" value="1"/>
</dbReference>
<keyword evidence="2" id="KW-0408">Iron</keyword>
<dbReference type="NCBIfam" id="TIGR00109">
    <property type="entry name" value="hemH"/>
    <property type="match status" value="1"/>
</dbReference>
<keyword evidence="5" id="KW-0627">Porphyrin biosynthesis</keyword>
<dbReference type="InterPro" id="IPR033644">
    <property type="entry name" value="Ferrochelatase_C"/>
</dbReference>
<organism evidence="6">
    <name type="scientific">hydrothermal vent metagenome</name>
    <dbReference type="NCBI Taxonomy" id="652676"/>
    <lineage>
        <taxon>unclassified sequences</taxon>
        <taxon>metagenomes</taxon>
        <taxon>ecological metagenomes</taxon>
    </lineage>
</organism>
<sequence>MDKKRGLLLLNMGGINSIDEVELFLKNMFSDKNILPMNSYLRKLIAYIIITNRLEDVKANYKLFGGKSPLTELTQKLIDKLSAKLDMSIDMAMRYTPPFAKDALIKMQKDNIKDITLFPMYPQYSTTTTLSSVEDIEEILEELDYHPKITLIDEYYDNIKYLEMVYNKIKDAIKEKNSKEYDLILSAHGLPMSIIKNGDPYEKQIEANSSAIKTFLHFKGLEFNDIKLVYQSKVGSSAWLTPSLNHTLRNPTNQKVLIYPLAFTIDNAETIFELDIESREIVEKIGYDDFIVASCFNDDDDFVDFIIEQIKTI</sequence>
<protein>
    <submittedName>
        <fullName evidence="6">Ferrochelatase, protoheme ferro-lyase</fullName>
        <ecNumber evidence="6">4.99.1.1</ecNumber>
    </submittedName>
</protein>
<comment type="pathway">
    <text evidence="1">Porphyrin-containing compound metabolism; protoheme biosynthesis.</text>
</comment>
<dbReference type="PANTHER" id="PTHR11108">
    <property type="entry name" value="FERROCHELATASE"/>
    <property type="match status" value="1"/>
</dbReference>
<reference evidence="6" key="1">
    <citation type="submission" date="2016-10" db="EMBL/GenBank/DDBJ databases">
        <authorList>
            <person name="de Groot N.N."/>
        </authorList>
    </citation>
    <scope>NUCLEOTIDE SEQUENCE</scope>
</reference>
<dbReference type="InterPro" id="IPR033659">
    <property type="entry name" value="Ferrochelatase_N"/>
</dbReference>
<dbReference type="InterPro" id="IPR019772">
    <property type="entry name" value="Ferrochelatase_AS"/>
</dbReference>
<proteinExistence type="inferred from homology"/>
<evidence type="ECO:0000256" key="2">
    <source>
        <dbReference type="ARBA" id="ARBA00023004"/>
    </source>
</evidence>
<dbReference type="SUPFAM" id="SSF53800">
    <property type="entry name" value="Chelatase"/>
    <property type="match status" value="1"/>
</dbReference>
<dbReference type="HAMAP" id="MF_00323">
    <property type="entry name" value="Ferrochelatase"/>
    <property type="match status" value="1"/>
</dbReference>
<dbReference type="InterPro" id="IPR001015">
    <property type="entry name" value="Ferrochelatase"/>
</dbReference>
<accession>A0A1W1ELD5</accession>
<dbReference type="PROSITE" id="PS00534">
    <property type="entry name" value="FERROCHELATASE"/>
    <property type="match status" value="1"/>
</dbReference>
<gene>
    <name evidence="6" type="ORF">MNB_SV-15-1234</name>
</gene>
<dbReference type="UniPathway" id="UPA00252"/>
<evidence type="ECO:0000256" key="4">
    <source>
        <dbReference type="ARBA" id="ARBA00023239"/>
    </source>
</evidence>
<dbReference type="Pfam" id="PF00762">
    <property type="entry name" value="Ferrochelatase"/>
    <property type="match status" value="1"/>
</dbReference>
<dbReference type="EMBL" id="FRYL01000045">
    <property type="protein sequence ID" value="SHO81688.1"/>
    <property type="molecule type" value="Genomic_DNA"/>
</dbReference>
<dbReference type="PANTHER" id="PTHR11108:SF1">
    <property type="entry name" value="FERROCHELATASE, MITOCHONDRIAL"/>
    <property type="match status" value="1"/>
</dbReference>
<dbReference type="AlphaFoldDB" id="A0A1W1ELD5"/>
<dbReference type="Gene3D" id="3.40.50.1400">
    <property type="match status" value="2"/>
</dbReference>
<dbReference type="GO" id="GO:0004325">
    <property type="term" value="F:ferrochelatase activity"/>
    <property type="evidence" value="ECO:0007669"/>
    <property type="project" value="InterPro"/>
</dbReference>
<evidence type="ECO:0000313" key="6">
    <source>
        <dbReference type="EMBL" id="SHO81688.1"/>
    </source>
</evidence>
<evidence type="ECO:0000256" key="3">
    <source>
        <dbReference type="ARBA" id="ARBA00023133"/>
    </source>
</evidence>
<dbReference type="CDD" id="cd03411">
    <property type="entry name" value="Ferrochelatase_N"/>
    <property type="match status" value="1"/>
</dbReference>